<dbReference type="InterPro" id="IPR033640">
    <property type="entry name" value="FAR_C"/>
</dbReference>
<dbReference type="GeneID" id="103519128"/>
<dbReference type="GO" id="GO:0035336">
    <property type="term" value="P:long-chain fatty-acyl-CoA metabolic process"/>
    <property type="evidence" value="ECO:0007669"/>
    <property type="project" value="TreeGrafter"/>
</dbReference>
<proteinExistence type="predicted"/>
<reference evidence="3" key="1">
    <citation type="submission" date="2025-08" db="UniProtKB">
        <authorList>
            <consortium name="RefSeq"/>
        </authorList>
    </citation>
    <scope>IDENTIFICATION</scope>
</reference>
<dbReference type="InterPro" id="IPR026055">
    <property type="entry name" value="FAR"/>
</dbReference>
<keyword evidence="2" id="KW-1185">Reference proteome</keyword>
<evidence type="ECO:0000313" key="3">
    <source>
        <dbReference type="RefSeq" id="XP_026686529.1"/>
    </source>
</evidence>
<dbReference type="Pfam" id="PF03015">
    <property type="entry name" value="Sterile"/>
    <property type="match status" value="1"/>
</dbReference>
<organism evidence="2 3">
    <name type="scientific">Diaphorina citri</name>
    <name type="common">Asian citrus psyllid</name>
    <dbReference type="NCBI Taxonomy" id="121845"/>
    <lineage>
        <taxon>Eukaryota</taxon>
        <taxon>Metazoa</taxon>
        <taxon>Ecdysozoa</taxon>
        <taxon>Arthropoda</taxon>
        <taxon>Hexapoda</taxon>
        <taxon>Insecta</taxon>
        <taxon>Pterygota</taxon>
        <taxon>Neoptera</taxon>
        <taxon>Paraneoptera</taxon>
        <taxon>Hemiptera</taxon>
        <taxon>Sternorrhyncha</taxon>
        <taxon>Psylloidea</taxon>
        <taxon>Psyllidae</taxon>
        <taxon>Diaphorininae</taxon>
        <taxon>Diaphorina</taxon>
    </lineage>
</organism>
<dbReference type="PANTHER" id="PTHR11011">
    <property type="entry name" value="MALE STERILITY PROTEIN 2-RELATED"/>
    <property type="match status" value="1"/>
</dbReference>
<protein>
    <submittedName>
        <fullName evidence="3">Fatty acyl-CoA reductase 2-like</fullName>
    </submittedName>
</protein>
<evidence type="ECO:0000313" key="2">
    <source>
        <dbReference type="Proteomes" id="UP000079169"/>
    </source>
</evidence>
<accession>A0A3Q0JDM3</accession>
<evidence type="ECO:0000259" key="1">
    <source>
        <dbReference type="Pfam" id="PF03015"/>
    </source>
</evidence>
<dbReference type="Proteomes" id="UP000079169">
    <property type="component" value="Unplaced"/>
</dbReference>
<dbReference type="CDD" id="cd09071">
    <property type="entry name" value="FAR_C"/>
    <property type="match status" value="1"/>
</dbReference>
<feature type="domain" description="Fatty acyl-CoA reductase C-terminal" evidence="1">
    <location>
        <begin position="103"/>
        <end position="175"/>
    </location>
</feature>
<name>A0A3Q0JDM3_DIACI</name>
<dbReference type="AlphaFoldDB" id="A0A3Q0JDM3"/>
<dbReference type="GO" id="GO:0005777">
    <property type="term" value="C:peroxisome"/>
    <property type="evidence" value="ECO:0007669"/>
    <property type="project" value="TreeGrafter"/>
</dbReference>
<dbReference type="RefSeq" id="XP_026686529.1">
    <property type="nucleotide sequence ID" value="XM_026830728.1"/>
</dbReference>
<dbReference type="PANTHER" id="PTHR11011:SF60">
    <property type="entry name" value="FATTY ACYL-COA REDUCTASE-RELATED"/>
    <property type="match status" value="1"/>
</dbReference>
<dbReference type="PaxDb" id="121845-A0A3Q0JDM3"/>
<dbReference type="STRING" id="121845.A0A3Q0JDM3"/>
<dbReference type="KEGG" id="dci:103519128"/>
<sequence length="189" mass="22739">MLPDDNRALWWRKMTTPPPCPNCKAGNPVLAPEKHYYFRLTNNIDRLDTLRDNKLKMELNNNEEELELLKIYSKLTKAQYTLSYFSLRSWTWKNANVIDLWTRLLKIYSKLTKAQYTLSYFSLRSWTWKNANVIDLWTRLSDKDQELFFFDVAQLDWDHYCKALLLGLRVYLVKDGIHTLPAARRKWQR</sequence>
<gene>
    <name evidence="3" type="primary">LOC103519128</name>
</gene>
<dbReference type="GO" id="GO:0080019">
    <property type="term" value="F:alcohol-forming very long-chain fatty acyl-CoA reductase activity"/>
    <property type="evidence" value="ECO:0007669"/>
    <property type="project" value="InterPro"/>
</dbReference>